<dbReference type="PANTHER" id="PTHR35519">
    <property type="entry name" value="MEMBRANE PROTEINS"/>
    <property type="match status" value="1"/>
</dbReference>
<sequence length="167" mass="18153">MEQSSTGSTPAIQDKRLKLIRRISRLLDEQFSVGGFKFGIDPLLNLIPVAGDVGGYLMSIGLIITMAQYGASGKVVAKMVLNATLDALVGAIPVLGWIFDFAYKANTRNVKLLTAHYTEGRHKGGAGPVIFTVLIVTGVILILVLFIAFKFLQWMMQWGDKAIGIKI</sequence>
<feature type="transmembrane region" description="Helical" evidence="1">
    <location>
        <begin position="129"/>
        <end position="152"/>
    </location>
</feature>
<evidence type="ECO:0000313" key="3">
    <source>
        <dbReference type="Proteomes" id="UP000077667"/>
    </source>
</evidence>
<proteinExistence type="predicted"/>
<keyword evidence="3" id="KW-1185">Reference proteome</keyword>
<protein>
    <recommendedName>
        <fullName evidence="4">DUF4112 domain-containing protein</fullName>
    </recommendedName>
</protein>
<keyword evidence="1" id="KW-0812">Transmembrane</keyword>
<dbReference type="KEGG" id="nia:A8C56_05805"/>
<feature type="transmembrane region" description="Helical" evidence="1">
    <location>
        <begin position="46"/>
        <end position="67"/>
    </location>
</feature>
<evidence type="ECO:0008006" key="4">
    <source>
        <dbReference type="Google" id="ProtNLM"/>
    </source>
</evidence>
<dbReference type="Proteomes" id="UP000077667">
    <property type="component" value="Chromosome"/>
</dbReference>
<evidence type="ECO:0000256" key="1">
    <source>
        <dbReference type="SAM" id="Phobius"/>
    </source>
</evidence>
<feature type="transmembrane region" description="Helical" evidence="1">
    <location>
        <begin position="79"/>
        <end position="99"/>
    </location>
</feature>
<dbReference type="RefSeq" id="WP_067753253.1">
    <property type="nucleotide sequence ID" value="NZ_CP015772.1"/>
</dbReference>
<gene>
    <name evidence="2" type="ORF">A8C56_05805</name>
</gene>
<dbReference type="STRING" id="1176587.A8C56_05805"/>
<keyword evidence="1" id="KW-0472">Membrane</keyword>
<dbReference type="EMBL" id="CP015772">
    <property type="protein sequence ID" value="ANH80566.1"/>
    <property type="molecule type" value="Genomic_DNA"/>
</dbReference>
<dbReference type="OrthoDB" id="513552at2"/>
<accession>A0A1A9HYV6</accession>
<evidence type="ECO:0000313" key="2">
    <source>
        <dbReference type="EMBL" id="ANH80566.1"/>
    </source>
</evidence>
<organism evidence="2 3">
    <name type="scientific">Niabella ginsenosidivorans</name>
    <dbReference type="NCBI Taxonomy" id="1176587"/>
    <lineage>
        <taxon>Bacteria</taxon>
        <taxon>Pseudomonadati</taxon>
        <taxon>Bacteroidota</taxon>
        <taxon>Chitinophagia</taxon>
        <taxon>Chitinophagales</taxon>
        <taxon>Chitinophagaceae</taxon>
        <taxon>Niabella</taxon>
    </lineage>
</organism>
<dbReference type="InterPro" id="IPR025187">
    <property type="entry name" value="DUF4112"/>
</dbReference>
<dbReference type="Pfam" id="PF13430">
    <property type="entry name" value="DUF4112"/>
    <property type="match status" value="1"/>
</dbReference>
<name>A0A1A9HYV6_9BACT</name>
<dbReference type="AlphaFoldDB" id="A0A1A9HYV6"/>
<keyword evidence="1" id="KW-1133">Transmembrane helix</keyword>
<dbReference type="PANTHER" id="PTHR35519:SF2">
    <property type="entry name" value="PH DOMAIN PROTEIN"/>
    <property type="match status" value="1"/>
</dbReference>
<reference evidence="2 3" key="1">
    <citation type="submission" date="2016-05" db="EMBL/GenBank/DDBJ databases">
        <title>Niabella ginsenosidivorans BS26 whole genome sequencing.</title>
        <authorList>
            <person name="Im W.T."/>
            <person name="Siddiqi M.Z."/>
        </authorList>
    </citation>
    <scope>NUCLEOTIDE SEQUENCE [LARGE SCALE GENOMIC DNA]</scope>
    <source>
        <strain evidence="2 3">BS26</strain>
    </source>
</reference>